<reference evidence="1 2" key="1">
    <citation type="submission" date="2018-11" db="EMBL/GenBank/DDBJ databases">
        <title>Species Designations Belie Phenotypic and Genotypic Heterogeneity in Oral Streptococci.</title>
        <authorList>
            <person name="Velsko I."/>
        </authorList>
    </citation>
    <scope>NUCLEOTIDE SEQUENCE [LARGE SCALE GENOMIC DNA]</scope>
    <source>
        <strain evidence="1 2">BCC13</strain>
    </source>
</reference>
<protein>
    <submittedName>
        <fullName evidence="1">Uncharacterized protein</fullName>
    </submittedName>
</protein>
<accession>A0A428HMN3</accession>
<sequence>MKMKLINRQILDEREEQLVNKAGMEAFSLLLYGSLAL</sequence>
<evidence type="ECO:0000313" key="2">
    <source>
        <dbReference type="Proteomes" id="UP000278843"/>
    </source>
</evidence>
<organism evidence="1 2">
    <name type="scientific">Streptococcus cristatus</name>
    <dbReference type="NCBI Taxonomy" id="45634"/>
    <lineage>
        <taxon>Bacteria</taxon>
        <taxon>Bacillati</taxon>
        <taxon>Bacillota</taxon>
        <taxon>Bacilli</taxon>
        <taxon>Lactobacillales</taxon>
        <taxon>Streptococcaceae</taxon>
        <taxon>Streptococcus</taxon>
    </lineage>
</organism>
<dbReference type="Proteomes" id="UP000278843">
    <property type="component" value="Unassembled WGS sequence"/>
</dbReference>
<gene>
    <name evidence="1" type="ORF">D8790_02000</name>
</gene>
<evidence type="ECO:0000313" key="1">
    <source>
        <dbReference type="EMBL" id="RSJ97036.1"/>
    </source>
</evidence>
<proteinExistence type="predicted"/>
<name>A0A428HMN3_STRCR</name>
<comment type="caution">
    <text evidence="1">The sequence shown here is derived from an EMBL/GenBank/DDBJ whole genome shotgun (WGS) entry which is preliminary data.</text>
</comment>
<dbReference type="AlphaFoldDB" id="A0A428HMN3"/>
<dbReference type="EMBL" id="RJPU01000001">
    <property type="protein sequence ID" value="RSJ97036.1"/>
    <property type="molecule type" value="Genomic_DNA"/>
</dbReference>